<protein>
    <submittedName>
        <fullName evidence="1">Uncharacterized protein</fullName>
    </submittedName>
</protein>
<dbReference type="AlphaFoldDB" id="A0A8X6HV21"/>
<feature type="non-terminal residue" evidence="1">
    <location>
        <position position="1"/>
    </location>
</feature>
<gene>
    <name evidence="1" type="ORF">TNCT_705731</name>
</gene>
<name>A0A8X6HV21_TRICU</name>
<dbReference type="EMBL" id="BMAO01010235">
    <property type="protein sequence ID" value="GFQ65775.1"/>
    <property type="molecule type" value="Genomic_DNA"/>
</dbReference>
<sequence>SSCPKTVQQYYRSARLSRIPTTSQWPLTLPHYHDSDTSTRAHIISKSFREKPWRDCIQYAWRCGEKQGVIAVEDLGDIVFGELGDYSNNPLGLTYEAVN</sequence>
<comment type="caution">
    <text evidence="1">The sequence shown here is derived from an EMBL/GenBank/DDBJ whole genome shotgun (WGS) entry which is preliminary data.</text>
</comment>
<reference evidence="1" key="1">
    <citation type="submission" date="2020-07" db="EMBL/GenBank/DDBJ databases">
        <title>Multicomponent nature underlies the extraordinary mechanical properties of spider dragline silk.</title>
        <authorList>
            <person name="Kono N."/>
            <person name="Nakamura H."/>
            <person name="Mori M."/>
            <person name="Yoshida Y."/>
            <person name="Ohtoshi R."/>
            <person name="Malay A.D."/>
            <person name="Moran D.A.P."/>
            <person name="Tomita M."/>
            <person name="Numata K."/>
            <person name="Arakawa K."/>
        </authorList>
    </citation>
    <scope>NUCLEOTIDE SEQUENCE</scope>
</reference>
<accession>A0A8X6HV21</accession>
<keyword evidence="2" id="KW-1185">Reference proteome</keyword>
<evidence type="ECO:0000313" key="2">
    <source>
        <dbReference type="Proteomes" id="UP000887116"/>
    </source>
</evidence>
<evidence type="ECO:0000313" key="1">
    <source>
        <dbReference type="EMBL" id="GFQ65775.1"/>
    </source>
</evidence>
<dbReference type="Proteomes" id="UP000887116">
    <property type="component" value="Unassembled WGS sequence"/>
</dbReference>
<organism evidence="1 2">
    <name type="scientific">Trichonephila clavata</name>
    <name type="common">Joro spider</name>
    <name type="synonym">Nephila clavata</name>
    <dbReference type="NCBI Taxonomy" id="2740835"/>
    <lineage>
        <taxon>Eukaryota</taxon>
        <taxon>Metazoa</taxon>
        <taxon>Ecdysozoa</taxon>
        <taxon>Arthropoda</taxon>
        <taxon>Chelicerata</taxon>
        <taxon>Arachnida</taxon>
        <taxon>Araneae</taxon>
        <taxon>Araneomorphae</taxon>
        <taxon>Entelegynae</taxon>
        <taxon>Araneoidea</taxon>
        <taxon>Nephilidae</taxon>
        <taxon>Trichonephila</taxon>
    </lineage>
</organism>
<proteinExistence type="predicted"/>